<dbReference type="Pfam" id="PF02803">
    <property type="entry name" value="Thiolase_C"/>
    <property type="match status" value="1"/>
</dbReference>
<proteinExistence type="inferred from homology"/>
<dbReference type="SUPFAM" id="SSF53901">
    <property type="entry name" value="Thiolase-like"/>
    <property type="match status" value="2"/>
</dbReference>
<dbReference type="InterPro" id="IPR020613">
    <property type="entry name" value="Thiolase_CS"/>
</dbReference>
<dbReference type="PROSITE" id="PS00737">
    <property type="entry name" value="THIOLASE_2"/>
    <property type="match status" value="1"/>
</dbReference>
<name>A0A520KVX8_9EURY</name>
<evidence type="ECO:0000256" key="2">
    <source>
        <dbReference type="ARBA" id="ARBA00022679"/>
    </source>
</evidence>
<sequence length="408" mass="44432">MNEIRDAVIVDYLRSPISRSRPRQPERDMFNSLRMDDVAAMLIEELIKRTGINPEEINDVLTGTAMPMGEQWIYGGRDITFLAKLPFNVPAEQIDRQCASSMSTIHQGAMEIQLGYSDIVISCGIEHMTHNPMPGPGIDMSKIMVEVNPRLFESEYEKYDILTTVQMGLTAEKLFDLRQKEPPHITREEMDELAFRSHQNAAKALEEGFFKDEIMPVEVTLADGTKKVVDHDLSIRADTTLEKIAAVPPAFKPDGAITAGNSSPLNAAATAMILMSKEKAKEYGLDPMAKIVSMGWAGVDPSMMGLGPVPASKMALKHAGLQVKDIDFWEINEAFAVVTVNAIKELGIDPEKVNVKGGAIAIGHPLGATGTRLVGTLARILNLEGGRYGLATPCVGGGQGTATIIEKM</sequence>
<dbReference type="InterPro" id="IPR016039">
    <property type="entry name" value="Thiolase-like"/>
</dbReference>
<gene>
    <name evidence="7" type="ORF">EF807_06595</name>
</gene>
<reference evidence="7 8" key="1">
    <citation type="journal article" date="2019" name="Nat. Microbiol.">
        <title>Wide diversity of methane and short-chain alkane metabolisms in uncultured archaea.</title>
        <authorList>
            <person name="Borrel G."/>
            <person name="Adam P.S."/>
            <person name="McKay L.J."/>
            <person name="Chen L.X."/>
            <person name="Sierra-Garcia I.N."/>
            <person name="Sieber C.M."/>
            <person name="Letourneur Q."/>
            <person name="Ghozlane A."/>
            <person name="Andersen G.L."/>
            <person name="Li W.J."/>
            <person name="Hallam S.J."/>
            <person name="Muyzer G."/>
            <person name="de Oliveira V.M."/>
            <person name="Inskeep W.P."/>
            <person name="Banfield J.F."/>
            <person name="Gribaldo S."/>
        </authorList>
    </citation>
    <scope>NUCLEOTIDE SEQUENCE [LARGE SCALE GENOMIC DNA]</scope>
    <source>
        <strain evidence="7">NM1b</strain>
    </source>
</reference>
<evidence type="ECO:0000313" key="8">
    <source>
        <dbReference type="Proteomes" id="UP000320766"/>
    </source>
</evidence>
<keyword evidence="4 7" id="KW-0012">Acyltransferase</keyword>
<dbReference type="EMBL" id="RXIL01000118">
    <property type="protein sequence ID" value="RZN68012.1"/>
    <property type="molecule type" value="Genomic_DNA"/>
</dbReference>
<dbReference type="InterPro" id="IPR020617">
    <property type="entry name" value="Thiolase_C"/>
</dbReference>
<dbReference type="GO" id="GO:0003985">
    <property type="term" value="F:acetyl-CoA C-acetyltransferase activity"/>
    <property type="evidence" value="ECO:0007669"/>
    <property type="project" value="UniProtKB-EC"/>
</dbReference>
<dbReference type="Gene3D" id="3.40.47.10">
    <property type="match status" value="1"/>
</dbReference>
<evidence type="ECO:0000256" key="4">
    <source>
        <dbReference type="ARBA" id="ARBA00023315"/>
    </source>
</evidence>
<dbReference type="PANTHER" id="PTHR43853">
    <property type="entry name" value="3-KETOACYL-COA THIOLASE, PEROXISOMAL"/>
    <property type="match status" value="1"/>
</dbReference>
<dbReference type="NCBIfam" id="NF005033">
    <property type="entry name" value="PRK06445.1"/>
    <property type="match status" value="1"/>
</dbReference>
<feature type="domain" description="Thiolase C-terminal" evidence="6">
    <location>
        <begin position="286"/>
        <end position="407"/>
    </location>
</feature>
<feature type="domain" description="Thiolase N-terminal" evidence="5">
    <location>
        <begin position="8"/>
        <end position="278"/>
    </location>
</feature>
<evidence type="ECO:0000313" key="7">
    <source>
        <dbReference type="EMBL" id="RZN68012.1"/>
    </source>
</evidence>
<dbReference type="Pfam" id="PF00108">
    <property type="entry name" value="Thiolase_N"/>
    <property type="match status" value="1"/>
</dbReference>
<evidence type="ECO:0000259" key="5">
    <source>
        <dbReference type="Pfam" id="PF00108"/>
    </source>
</evidence>
<dbReference type="GO" id="GO:0005737">
    <property type="term" value="C:cytoplasm"/>
    <property type="evidence" value="ECO:0007669"/>
    <property type="project" value="UniProtKB-ARBA"/>
</dbReference>
<dbReference type="GO" id="GO:0010124">
    <property type="term" value="P:phenylacetate catabolic process"/>
    <property type="evidence" value="ECO:0007669"/>
    <property type="project" value="TreeGrafter"/>
</dbReference>
<comment type="caution">
    <text evidence="7">The sequence shown here is derived from an EMBL/GenBank/DDBJ whole genome shotgun (WGS) entry which is preliminary data.</text>
</comment>
<keyword evidence="2 7" id="KW-0808">Transferase</keyword>
<evidence type="ECO:0000259" key="6">
    <source>
        <dbReference type="Pfam" id="PF02803"/>
    </source>
</evidence>
<dbReference type="InterPro" id="IPR050215">
    <property type="entry name" value="Thiolase-like_sf_Thiolase"/>
</dbReference>
<dbReference type="AlphaFoldDB" id="A0A520KVX8"/>
<evidence type="ECO:0000256" key="1">
    <source>
        <dbReference type="ARBA" id="ARBA00010982"/>
    </source>
</evidence>
<dbReference type="Proteomes" id="UP000320766">
    <property type="component" value="Unassembled WGS sequence"/>
</dbReference>
<protein>
    <submittedName>
        <fullName evidence="7">Acetyl-CoA C-acetyltransferase</fullName>
        <ecNumber evidence="7">2.3.1.9</ecNumber>
    </submittedName>
</protein>
<accession>A0A520KVX8</accession>
<organism evidence="7 8">
    <name type="scientific">Candidatus Methanolliviera hydrocarbonicum</name>
    <dbReference type="NCBI Taxonomy" id="2491085"/>
    <lineage>
        <taxon>Archaea</taxon>
        <taxon>Methanobacteriati</taxon>
        <taxon>Methanobacteriota</taxon>
        <taxon>Candidatus Methanoliparia</taxon>
        <taxon>Candidatus Methanoliparales</taxon>
        <taxon>Candidatus Methanollivieraceae</taxon>
        <taxon>Candidatus Methanolliviera</taxon>
    </lineage>
</organism>
<dbReference type="CDD" id="cd00751">
    <property type="entry name" value="thiolase"/>
    <property type="match status" value="1"/>
</dbReference>
<evidence type="ECO:0000256" key="3">
    <source>
        <dbReference type="ARBA" id="ARBA00023229"/>
    </source>
</evidence>
<keyword evidence="3" id="KW-0414">Isoprene biosynthesis</keyword>
<dbReference type="InterPro" id="IPR020616">
    <property type="entry name" value="Thiolase_N"/>
</dbReference>
<dbReference type="PIRSF" id="PIRSF000429">
    <property type="entry name" value="Ac-CoA_Ac_transf"/>
    <property type="match status" value="1"/>
</dbReference>
<dbReference type="NCBIfam" id="TIGR01930">
    <property type="entry name" value="AcCoA-C-Actrans"/>
    <property type="match status" value="1"/>
</dbReference>
<dbReference type="InterPro" id="IPR002155">
    <property type="entry name" value="Thiolase"/>
</dbReference>
<dbReference type="EC" id="2.3.1.9" evidence="7"/>
<comment type="similarity">
    <text evidence="1">Belongs to the thiolase-like superfamily. Thiolase family.</text>
</comment>
<dbReference type="GO" id="GO:0006635">
    <property type="term" value="P:fatty acid beta-oxidation"/>
    <property type="evidence" value="ECO:0007669"/>
    <property type="project" value="TreeGrafter"/>
</dbReference>
<dbReference type="PANTHER" id="PTHR43853:SF21">
    <property type="entry name" value="STEROID 3-KETOACYL-COA THIOLASE"/>
    <property type="match status" value="1"/>
</dbReference>
<dbReference type="GO" id="GO:0008299">
    <property type="term" value="P:isoprenoid biosynthetic process"/>
    <property type="evidence" value="ECO:0007669"/>
    <property type="project" value="UniProtKB-KW"/>
</dbReference>